<proteinExistence type="predicted"/>
<dbReference type="HOGENOM" id="CLU_1559503_0_0_2"/>
<evidence type="ECO:0000256" key="1">
    <source>
        <dbReference type="SAM" id="Phobius"/>
    </source>
</evidence>
<name>H1Z0R6_9EURY</name>
<reference evidence="2 3" key="1">
    <citation type="submission" date="2011-10" db="EMBL/GenBank/DDBJ databases">
        <title>The Improved High-Quality Draft genome of Methanoplanus limicola DSM 2279.</title>
        <authorList>
            <consortium name="US DOE Joint Genome Institute (JGI-PGF)"/>
            <person name="Lucas S."/>
            <person name="Copeland A."/>
            <person name="Lapidus A."/>
            <person name="Glavina del Rio T."/>
            <person name="Dalin E."/>
            <person name="Tice H."/>
            <person name="Bruce D."/>
            <person name="Goodwin L."/>
            <person name="Pitluck S."/>
            <person name="Peters L."/>
            <person name="Mikhailova N."/>
            <person name="Lu M."/>
            <person name="Kyrpides N."/>
            <person name="Mavromatis K."/>
            <person name="Ivanova N."/>
            <person name="Markowitz V."/>
            <person name="Cheng J.-F."/>
            <person name="Hugenholtz P."/>
            <person name="Woyke T."/>
            <person name="Wu D."/>
            <person name="Wirth R."/>
            <person name="Brambilla E.-M."/>
            <person name="Klenk H.-P."/>
            <person name="Eisen J.A."/>
        </authorList>
    </citation>
    <scope>NUCLEOTIDE SEQUENCE [LARGE SCALE GENOMIC DNA]</scope>
    <source>
        <strain evidence="2 3">DSM 2279</strain>
    </source>
</reference>
<organism evidence="2 3">
    <name type="scientific">Methanoplanus limicola DSM 2279</name>
    <dbReference type="NCBI Taxonomy" id="937775"/>
    <lineage>
        <taxon>Archaea</taxon>
        <taxon>Methanobacteriati</taxon>
        <taxon>Methanobacteriota</taxon>
        <taxon>Stenosarchaea group</taxon>
        <taxon>Methanomicrobia</taxon>
        <taxon>Methanomicrobiales</taxon>
        <taxon>Methanomicrobiaceae</taxon>
        <taxon>Methanoplanus</taxon>
    </lineage>
</organism>
<keyword evidence="1" id="KW-0472">Membrane</keyword>
<keyword evidence="3" id="KW-1185">Reference proteome</keyword>
<accession>H1Z0R6</accession>
<gene>
    <name evidence="2" type="ORF">Metlim_2134</name>
</gene>
<feature type="transmembrane region" description="Helical" evidence="1">
    <location>
        <begin position="145"/>
        <end position="165"/>
    </location>
</feature>
<dbReference type="InParanoid" id="H1Z0R6"/>
<dbReference type="EMBL" id="CM001436">
    <property type="protein sequence ID" value="EHQ36209.1"/>
    <property type="molecule type" value="Genomic_DNA"/>
</dbReference>
<dbReference type="Proteomes" id="UP000005741">
    <property type="component" value="Chromosome"/>
</dbReference>
<protein>
    <submittedName>
        <fullName evidence="2">Uncharacterized protein</fullName>
    </submittedName>
</protein>
<evidence type="ECO:0000313" key="2">
    <source>
        <dbReference type="EMBL" id="EHQ36209.1"/>
    </source>
</evidence>
<sequence length="171" mass="18558">MVYSVVMISALVALVGATTPVYCQGNPKCSDINCTSQTCTGSGCPGESFKIDGSPFGGIHDISGTNCYVDIEMFNGTHFTFTSNAEIYAVIVKGGPNSNVYFYNPPVYFDLELLSTPVNPANGKYYDISHIEFCMDECGTPVPEFPGFFIGIVMVGCLYGVVFLARKKYLR</sequence>
<dbReference type="AlphaFoldDB" id="H1Z0R6"/>
<keyword evidence="1" id="KW-0812">Transmembrane</keyword>
<evidence type="ECO:0000313" key="3">
    <source>
        <dbReference type="Proteomes" id="UP000005741"/>
    </source>
</evidence>
<keyword evidence="1" id="KW-1133">Transmembrane helix</keyword>